<dbReference type="InterPro" id="IPR016024">
    <property type="entry name" value="ARM-type_fold"/>
</dbReference>
<evidence type="ECO:0000313" key="6">
    <source>
        <dbReference type="EMBL" id="CAD8688824.1"/>
    </source>
</evidence>
<dbReference type="Pfam" id="PF10075">
    <property type="entry name" value="CSN8_PSD8_EIF3K"/>
    <property type="match status" value="1"/>
</dbReference>
<dbReference type="GO" id="GO:0001732">
    <property type="term" value="P:formation of cytoplasmic translation initiation complex"/>
    <property type="evidence" value="ECO:0007669"/>
    <property type="project" value="UniProtKB-UniRule"/>
</dbReference>
<dbReference type="InterPro" id="IPR000717">
    <property type="entry name" value="PCI_dom"/>
</dbReference>
<dbReference type="InterPro" id="IPR033464">
    <property type="entry name" value="CSN8_PSD8_EIF3K"/>
</dbReference>
<evidence type="ECO:0000256" key="4">
    <source>
        <dbReference type="HAMAP-Rule" id="MF_03010"/>
    </source>
</evidence>
<comment type="function">
    <text evidence="4">Component of the eukaryotic translation initiation factor 3 (eIF-3) complex, which is involved in protein synthesis of a specialized repertoire of mRNAs and, together with other initiation factors, stimulates binding of mRNA and methionyl-tRNAi to the 40S ribosome. The eIF-3 complex specifically targets and initiates translation of a subset of mRNAs involved in cell proliferation.</text>
</comment>
<keyword evidence="3 4" id="KW-0648">Protein biosynthesis</keyword>
<proteinExistence type="inferred from homology"/>
<accession>A0A7S0RVG5</accession>
<reference evidence="6" key="1">
    <citation type="submission" date="2021-01" db="EMBL/GenBank/DDBJ databases">
        <authorList>
            <person name="Corre E."/>
            <person name="Pelletier E."/>
            <person name="Niang G."/>
            <person name="Scheremetjew M."/>
            <person name="Finn R."/>
            <person name="Kale V."/>
            <person name="Holt S."/>
            <person name="Cochrane G."/>
            <person name="Meng A."/>
            <person name="Brown T."/>
            <person name="Cohen L."/>
        </authorList>
    </citation>
    <scope>NUCLEOTIDE SEQUENCE</scope>
    <source>
        <strain evidence="6">CCMP722</strain>
    </source>
</reference>
<dbReference type="GO" id="GO:0043022">
    <property type="term" value="F:ribosome binding"/>
    <property type="evidence" value="ECO:0007669"/>
    <property type="project" value="InterPro"/>
</dbReference>
<dbReference type="GO" id="GO:0033290">
    <property type="term" value="C:eukaryotic 48S preinitiation complex"/>
    <property type="evidence" value="ECO:0007669"/>
    <property type="project" value="UniProtKB-UniRule"/>
</dbReference>
<dbReference type="SUPFAM" id="SSF48371">
    <property type="entry name" value="ARM repeat"/>
    <property type="match status" value="1"/>
</dbReference>
<comment type="subcellular location">
    <subcellularLocation>
        <location evidence="4">Cytoplasm</location>
    </subcellularLocation>
</comment>
<dbReference type="GO" id="GO:0003723">
    <property type="term" value="F:RNA binding"/>
    <property type="evidence" value="ECO:0007669"/>
    <property type="project" value="UniProtKB-UniRule"/>
</dbReference>
<evidence type="ECO:0000256" key="3">
    <source>
        <dbReference type="ARBA" id="ARBA00022917"/>
    </source>
</evidence>
<dbReference type="PROSITE" id="PS50250">
    <property type="entry name" value="PCI"/>
    <property type="match status" value="1"/>
</dbReference>
<dbReference type="InterPro" id="IPR036388">
    <property type="entry name" value="WH-like_DNA-bd_sf"/>
</dbReference>
<keyword evidence="1 4" id="KW-0963">Cytoplasm</keyword>
<dbReference type="EMBL" id="HBFA01037639">
    <property type="protein sequence ID" value="CAD8688824.1"/>
    <property type="molecule type" value="Transcribed_RNA"/>
</dbReference>
<dbReference type="SUPFAM" id="SSF46785">
    <property type="entry name" value="Winged helix' DNA-binding domain"/>
    <property type="match status" value="1"/>
</dbReference>
<dbReference type="GO" id="GO:0005852">
    <property type="term" value="C:eukaryotic translation initiation factor 3 complex"/>
    <property type="evidence" value="ECO:0007669"/>
    <property type="project" value="UniProtKB-UniRule"/>
</dbReference>
<comment type="subunit">
    <text evidence="4">Component of the eukaryotic translation initiation factor 3 (eIF-3) complex.</text>
</comment>
<dbReference type="PANTHER" id="PTHR13022:SF0">
    <property type="entry name" value="EUKARYOTIC TRANSLATION INITIATION FACTOR 3 SUBUNIT K"/>
    <property type="match status" value="1"/>
</dbReference>
<name>A0A7S0RVG5_9CHLO</name>
<dbReference type="GO" id="GO:0006446">
    <property type="term" value="P:regulation of translational initiation"/>
    <property type="evidence" value="ECO:0007669"/>
    <property type="project" value="InterPro"/>
</dbReference>
<protein>
    <recommendedName>
        <fullName evidence="4">Eukaryotic translation initiation factor 3 subunit K</fullName>
        <shortName evidence="4">eIF3k</shortName>
    </recommendedName>
    <alternativeName>
        <fullName evidence="4">eIF-3 p25</fullName>
    </alternativeName>
</protein>
<dbReference type="AlphaFoldDB" id="A0A7S0RVG5"/>
<dbReference type="HAMAP" id="MF_03010">
    <property type="entry name" value="eIF3k"/>
    <property type="match status" value="1"/>
</dbReference>
<evidence type="ECO:0000259" key="5">
    <source>
        <dbReference type="PROSITE" id="PS50250"/>
    </source>
</evidence>
<evidence type="ECO:0000256" key="2">
    <source>
        <dbReference type="ARBA" id="ARBA00022540"/>
    </source>
</evidence>
<dbReference type="InterPro" id="IPR036390">
    <property type="entry name" value="WH_DNA-bd_sf"/>
</dbReference>
<dbReference type="GO" id="GO:0003743">
    <property type="term" value="F:translation initiation factor activity"/>
    <property type="evidence" value="ECO:0007669"/>
    <property type="project" value="UniProtKB-UniRule"/>
</dbReference>
<organism evidence="6">
    <name type="scientific">Pyramimonas obovata</name>
    <dbReference type="NCBI Taxonomy" id="1411642"/>
    <lineage>
        <taxon>Eukaryota</taxon>
        <taxon>Viridiplantae</taxon>
        <taxon>Chlorophyta</taxon>
        <taxon>Pyramimonadophyceae</taxon>
        <taxon>Pyramimonadales</taxon>
        <taxon>Pyramimonadaceae</taxon>
        <taxon>Pyramimonas</taxon>
        <taxon>Pyramimonas incertae sedis</taxon>
    </lineage>
</organism>
<gene>
    <name evidence="6" type="ORF">POBO1169_LOCUS18820</name>
</gene>
<feature type="domain" description="PCI" evidence="5">
    <location>
        <begin position="30"/>
        <end position="195"/>
    </location>
</feature>
<dbReference type="InterPro" id="IPR009374">
    <property type="entry name" value="eIF3k"/>
</dbReference>
<dbReference type="Gene3D" id="1.10.10.10">
    <property type="entry name" value="Winged helix-like DNA-binding domain superfamily/Winged helix DNA-binding domain"/>
    <property type="match status" value="1"/>
</dbReference>
<comment type="similarity">
    <text evidence="4">Belongs to the eIF-3 subunit K family.</text>
</comment>
<dbReference type="PANTHER" id="PTHR13022">
    <property type="entry name" value="EUKARYOTIC TRANSLATION INITIATION FACTOR 3 SUBUNIT 11"/>
    <property type="match status" value="1"/>
</dbReference>
<dbReference type="Gene3D" id="1.25.40.250">
    <property type="entry name" value="ARM repeat, domain 1"/>
    <property type="match status" value="1"/>
</dbReference>
<dbReference type="GO" id="GO:0016282">
    <property type="term" value="C:eukaryotic 43S preinitiation complex"/>
    <property type="evidence" value="ECO:0007669"/>
    <property type="project" value="UniProtKB-UniRule"/>
</dbReference>
<dbReference type="InterPro" id="IPR016020">
    <property type="entry name" value="Transl_init_fac_sub12_N_euk"/>
</dbReference>
<sequence length="209" mass="23840">MEVTGADRYNPELLPQLEANVERQVQTGTYNLDTNLCLLRLYQFYPERVQPRILSQLLLKAMMALPNRDYDLCLHMIHERFQVEEPLVSLNNLSSLLVGAKFRDFWLSYMNMKDSLDAVPGFKDKCRSYIVHVLCSTYQKLPKSLLGEAMFIEGAALDNFINTQKTSAGWTVDADMIVFPANEDNHPVAKKAAECIPFLHVSPCLKLSH</sequence>
<keyword evidence="2 4" id="KW-0396">Initiation factor</keyword>
<evidence type="ECO:0000256" key="1">
    <source>
        <dbReference type="ARBA" id="ARBA00022490"/>
    </source>
</evidence>